<dbReference type="PROSITE" id="PS50089">
    <property type="entry name" value="ZF_RING_2"/>
    <property type="match status" value="1"/>
</dbReference>
<dbReference type="GO" id="GO:0008270">
    <property type="term" value="F:zinc ion binding"/>
    <property type="evidence" value="ECO:0007669"/>
    <property type="project" value="UniProtKB-KW"/>
</dbReference>
<feature type="compositionally biased region" description="Gly residues" evidence="2">
    <location>
        <begin position="16"/>
        <end position="28"/>
    </location>
</feature>
<evidence type="ECO:0000256" key="1">
    <source>
        <dbReference type="PROSITE-ProRule" id="PRU00175"/>
    </source>
</evidence>
<feature type="region of interest" description="Disordered" evidence="2">
    <location>
        <begin position="291"/>
        <end position="395"/>
    </location>
</feature>
<dbReference type="InterPro" id="IPR001841">
    <property type="entry name" value="Znf_RING"/>
</dbReference>
<evidence type="ECO:0000313" key="5">
    <source>
        <dbReference type="Proteomes" id="UP000676310"/>
    </source>
</evidence>
<dbReference type="SUPFAM" id="SSF57850">
    <property type="entry name" value="RING/U-box"/>
    <property type="match status" value="1"/>
</dbReference>
<dbReference type="EMBL" id="CAJRGZ010000019">
    <property type="protein sequence ID" value="CAG5159458.1"/>
    <property type="molecule type" value="Genomic_DNA"/>
</dbReference>
<protein>
    <recommendedName>
        <fullName evidence="3">RING-type domain-containing protein</fullName>
    </recommendedName>
</protein>
<sequence>MGPFRGGIWDSNPFGGRRGGGGGGGGGYRQTQSQRGGYIDQDPYDDCDSPYLMMSGMHGPGPMIHQATGGPMMGGNSRSYSSYQDSDGNIHEEGYGPNGPYRNSMRGGQVPNGGMGMGMGVGMLPQGRPPPGSLLGGRSTGRPGAFQSVFWTGGNPFRVNGVNGRAGGGQDSRPDSAFRFEMEPAPMRQDGGLTQESADDMAWFMQERTQPVGDGGIAPPNAECPICLEPPSASHLCVQIKGIEGCNHLLGRNCLKEMLLNRPDDQKRCPICRAEFLGEDGIWEDSEEFQQLGNGHNAGGRAPNQGPHPGYGSGAPARPPRGPPAGPPPGYGGPPQMPPSYGGGSLAGSSSYGGSPRAAPLTTPHAAPPGFRNAMRGGARIHGMDDVGMRRDNDE</sequence>
<feature type="compositionally biased region" description="Pro residues" evidence="2">
    <location>
        <begin position="317"/>
        <end position="338"/>
    </location>
</feature>
<dbReference type="InterPro" id="IPR013083">
    <property type="entry name" value="Znf_RING/FYVE/PHD"/>
</dbReference>
<organism evidence="4 5">
    <name type="scientific">Alternaria atra</name>
    <dbReference type="NCBI Taxonomy" id="119953"/>
    <lineage>
        <taxon>Eukaryota</taxon>
        <taxon>Fungi</taxon>
        <taxon>Dikarya</taxon>
        <taxon>Ascomycota</taxon>
        <taxon>Pezizomycotina</taxon>
        <taxon>Dothideomycetes</taxon>
        <taxon>Pleosporomycetidae</taxon>
        <taxon>Pleosporales</taxon>
        <taxon>Pleosporineae</taxon>
        <taxon>Pleosporaceae</taxon>
        <taxon>Alternaria</taxon>
        <taxon>Alternaria sect. Ulocladioides</taxon>
    </lineage>
</organism>
<evidence type="ECO:0000259" key="3">
    <source>
        <dbReference type="PROSITE" id="PS50089"/>
    </source>
</evidence>
<gene>
    <name evidence="4" type="ORF">ALTATR162_LOCUS5593</name>
</gene>
<dbReference type="Proteomes" id="UP000676310">
    <property type="component" value="Unassembled WGS sequence"/>
</dbReference>
<proteinExistence type="predicted"/>
<comment type="caution">
    <text evidence="4">The sequence shown here is derived from an EMBL/GenBank/DDBJ whole genome shotgun (WGS) entry which is preliminary data.</text>
</comment>
<dbReference type="GeneID" id="67017388"/>
<dbReference type="AlphaFoldDB" id="A0A8J2I1Q3"/>
<feature type="region of interest" description="Disordered" evidence="2">
    <location>
        <begin position="1"/>
        <end position="43"/>
    </location>
</feature>
<feature type="compositionally biased region" description="Low complexity" evidence="2">
    <location>
        <begin position="347"/>
        <end position="369"/>
    </location>
</feature>
<reference evidence="4" key="1">
    <citation type="submission" date="2021-05" db="EMBL/GenBank/DDBJ databases">
        <authorList>
            <person name="Stam R."/>
        </authorList>
    </citation>
    <scope>NUCLEOTIDE SEQUENCE</scope>
    <source>
        <strain evidence="4">CS162</strain>
    </source>
</reference>
<keyword evidence="5" id="KW-1185">Reference proteome</keyword>
<evidence type="ECO:0000313" key="4">
    <source>
        <dbReference type="EMBL" id="CAG5159458.1"/>
    </source>
</evidence>
<keyword evidence="1" id="KW-0863">Zinc-finger</keyword>
<name>A0A8J2I1Q3_9PLEO</name>
<keyword evidence="1" id="KW-0479">Metal-binding</keyword>
<feature type="compositionally biased region" description="Basic and acidic residues" evidence="2">
    <location>
        <begin position="382"/>
        <end position="395"/>
    </location>
</feature>
<evidence type="ECO:0000256" key="2">
    <source>
        <dbReference type="SAM" id="MobiDB-lite"/>
    </source>
</evidence>
<accession>A0A8J2I1Q3</accession>
<dbReference type="OrthoDB" id="8062037at2759"/>
<feature type="domain" description="RING-type" evidence="3">
    <location>
        <begin position="224"/>
        <end position="273"/>
    </location>
</feature>
<dbReference type="Gene3D" id="3.30.40.10">
    <property type="entry name" value="Zinc/RING finger domain, C3HC4 (zinc finger)"/>
    <property type="match status" value="1"/>
</dbReference>
<keyword evidence="1" id="KW-0862">Zinc</keyword>
<dbReference type="RefSeq" id="XP_043169147.1">
    <property type="nucleotide sequence ID" value="XM_043313212.1"/>
</dbReference>